<dbReference type="Proteomes" id="UP001519654">
    <property type="component" value="Unassembled WGS sequence"/>
</dbReference>
<name>A0ABS5YTJ4_9ACTN</name>
<organism evidence="2 3">
    <name type="scientific">Paractinoplanes bogorensis</name>
    <dbReference type="NCBI Taxonomy" id="1610840"/>
    <lineage>
        <taxon>Bacteria</taxon>
        <taxon>Bacillati</taxon>
        <taxon>Actinomycetota</taxon>
        <taxon>Actinomycetes</taxon>
        <taxon>Micromonosporales</taxon>
        <taxon>Micromonosporaceae</taxon>
        <taxon>Paractinoplanes</taxon>
    </lineage>
</organism>
<sequence length="199" mass="22643">MNAWQPLAVALMSAVAAISAAIFAGIVALKIKGREIDAQHIRDLESRLSEKKVEMYKPAVELFAKMMDADWAQELIDDKTKQREAQRIRRDFATWLTMYGSADALIAYRNFHQAGANNVPPFIRLRLYAELLLAIRQDIGGRDDNATAIDILALTLDDIFSDRDVLSTVTDDFQVVCQREDWNPPWLHTSHSIEKQSRR</sequence>
<evidence type="ECO:0000256" key="1">
    <source>
        <dbReference type="SAM" id="Phobius"/>
    </source>
</evidence>
<reference evidence="2 3" key="1">
    <citation type="submission" date="2021-06" db="EMBL/GenBank/DDBJ databases">
        <title>Actinoplanes lichenicola sp. nov., and Actinoplanes ovalisporus sp. nov., isolated from lichen in Thailand.</title>
        <authorList>
            <person name="Saeng-In P."/>
            <person name="Kanchanasin P."/>
            <person name="Yuki M."/>
            <person name="Kudo T."/>
            <person name="Ohkuma M."/>
            <person name="Phongsopitanun W."/>
            <person name="Tanasupawat S."/>
        </authorList>
    </citation>
    <scope>NUCLEOTIDE SEQUENCE [LARGE SCALE GENOMIC DNA]</scope>
    <source>
        <strain evidence="2 3">NBRC 110975</strain>
    </source>
</reference>
<proteinExistence type="predicted"/>
<keyword evidence="1" id="KW-0472">Membrane</keyword>
<accession>A0ABS5YTJ4</accession>
<keyword evidence="3" id="KW-1185">Reference proteome</keyword>
<feature type="transmembrane region" description="Helical" evidence="1">
    <location>
        <begin position="6"/>
        <end position="29"/>
    </location>
</feature>
<keyword evidence="1" id="KW-0812">Transmembrane</keyword>
<comment type="caution">
    <text evidence="2">The sequence shown here is derived from an EMBL/GenBank/DDBJ whole genome shotgun (WGS) entry which is preliminary data.</text>
</comment>
<dbReference type="RefSeq" id="WP_215788580.1">
    <property type="nucleotide sequence ID" value="NZ_JAHKKG010000005.1"/>
</dbReference>
<gene>
    <name evidence="2" type="ORF">KOI35_17835</name>
</gene>
<dbReference type="EMBL" id="JAHKKG010000005">
    <property type="protein sequence ID" value="MBU2665370.1"/>
    <property type="molecule type" value="Genomic_DNA"/>
</dbReference>
<keyword evidence="1" id="KW-1133">Transmembrane helix</keyword>
<evidence type="ECO:0000313" key="3">
    <source>
        <dbReference type="Proteomes" id="UP001519654"/>
    </source>
</evidence>
<protein>
    <submittedName>
        <fullName evidence="2">Uncharacterized protein</fullName>
    </submittedName>
</protein>
<evidence type="ECO:0000313" key="2">
    <source>
        <dbReference type="EMBL" id="MBU2665370.1"/>
    </source>
</evidence>